<dbReference type="Proteomes" id="UP000190367">
    <property type="component" value="Unassembled WGS sequence"/>
</dbReference>
<dbReference type="OrthoDB" id="323290at2"/>
<dbReference type="Gene3D" id="1.10.10.60">
    <property type="entry name" value="Homeodomain-like"/>
    <property type="match status" value="1"/>
</dbReference>
<evidence type="ECO:0000259" key="4">
    <source>
        <dbReference type="PROSITE" id="PS01124"/>
    </source>
</evidence>
<feature type="domain" description="HTH araC/xylS-type" evidence="4">
    <location>
        <begin position="149"/>
        <end position="251"/>
    </location>
</feature>
<accession>A0A1T4QK65</accession>
<dbReference type="AlphaFoldDB" id="A0A1T4QK65"/>
<dbReference type="InterPro" id="IPR046532">
    <property type="entry name" value="DUF6597"/>
</dbReference>
<proteinExistence type="predicted"/>
<sequence>MRTQLITPLPSLANYVSHIMVLESERLSVDTFLPLIAKGCPSIVFQLTASHLKTDHLVLYGQNIRPILLPVSASVTLIAYFLHPHTLKTLFGWSAREMTDLSADLSLSEPARGMHLQEQLLNAPSLEQRLVLMDSYLLRLISPGKLEISQPVMYATRLIQQHGGALPMMKVQQELYMTERTLQRLFEMHVGVSPKTYGRICQFDAALRQLSGNGFTDMAGVAFQHGYADQSHLIRAFRDFTGHTPLEYQKAATDFSS</sequence>
<dbReference type="InterPro" id="IPR009057">
    <property type="entry name" value="Homeodomain-like_sf"/>
</dbReference>
<dbReference type="InterPro" id="IPR018060">
    <property type="entry name" value="HTH_AraC"/>
</dbReference>
<dbReference type="RefSeq" id="WP_078668967.1">
    <property type="nucleotide sequence ID" value="NZ_FUWZ01000002.1"/>
</dbReference>
<dbReference type="GO" id="GO:0003700">
    <property type="term" value="F:DNA-binding transcription factor activity"/>
    <property type="evidence" value="ECO:0007669"/>
    <property type="project" value="InterPro"/>
</dbReference>
<dbReference type="PANTHER" id="PTHR46796">
    <property type="entry name" value="HTH-TYPE TRANSCRIPTIONAL ACTIVATOR RHAS-RELATED"/>
    <property type="match status" value="1"/>
</dbReference>
<dbReference type="GO" id="GO:0043565">
    <property type="term" value="F:sequence-specific DNA binding"/>
    <property type="evidence" value="ECO:0007669"/>
    <property type="project" value="InterPro"/>
</dbReference>
<name>A0A1T4QK65_9BACT</name>
<protein>
    <submittedName>
        <fullName evidence="5">AraC-type DNA-binding protein</fullName>
    </submittedName>
</protein>
<evidence type="ECO:0000313" key="6">
    <source>
        <dbReference type="Proteomes" id="UP000190367"/>
    </source>
</evidence>
<evidence type="ECO:0000256" key="1">
    <source>
        <dbReference type="ARBA" id="ARBA00023015"/>
    </source>
</evidence>
<dbReference type="EMBL" id="FUWZ01000002">
    <property type="protein sequence ID" value="SKA04027.1"/>
    <property type="molecule type" value="Genomic_DNA"/>
</dbReference>
<dbReference type="SMART" id="SM00342">
    <property type="entry name" value="HTH_ARAC"/>
    <property type="match status" value="1"/>
</dbReference>
<dbReference type="STRING" id="634771.SAMN04488128_102416"/>
<keyword evidence="1" id="KW-0805">Transcription regulation</keyword>
<keyword evidence="6" id="KW-1185">Reference proteome</keyword>
<dbReference type="PROSITE" id="PS01124">
    <property type="entry name" value="HTH_ARAC_FAMILY_2"/>
    <property type="match status" value="1"/>
</dbReference>
<keyword evidence="3" id="KW-0804">Transcription</keyword>
<keyword evidence="2 5" id="KW-0238">DNA-binding</keyword>
<dbReference type="InterPro" id="IPR050204">
    <property type="entry name" value="AraC_XylS_family_regulators"/>
</dbReference>
<organism evidence="5 6">
    <name type="scientific">Chitinophaga eiseniae</name>
    <dbReference type="NCBI Taxonomy" id="634771"/>
    <lineage>
        <taxon>Bacteria</taxon>
        <taxon>Pseudomonadati</taxon>
        <taxon>Bacteroidota</taxon>
        <taxon>Chitinophagia</taxon>
        <taxon>Chitinophagales</taxon>
        <taxon>Chitinophagaceae</taxon>
        <taxon>Chitinophaga</taxon>
    </lineage>
</organism>
<gene>
    <name evidence="5" type="ORF">SAMN04488128_102416</name>
</gene>
<evidence type="ECO:0000313" key="5">
    <source>
        <dbReference type="EMBL" id="SKA04027.1"/>
    </source>
</evidence>
<dbReference type="Pfam" id="PF20240">
    <property type="entry name" value="DUF6597"/>
    <property type="match status" value="1"/>
</dbReference>
<dbReference type="Pfam" id="PF12833">
    <property type="entry name" value="HTH_18"/>
    <property type="match status" value="1"/>
</dbReference>
<evidence type="ECO:0000256" key="3">
    <source>
        <dbReference type="ARBA" id="ARBA00023163"/>
    </source>
</evidence>
<reference evidence="6" key="1">
    <citation type="submission" date="2017-02" db="EMBL/GenBank/DDBJ databases">
        <authorList>
            <person name="Varghese N."/>
            <person name="Submissions S."/>
        </authorList>
    </citation>
    <scope>NUCLEOTIDE SEQUENCE [LARGE SCALE GENOMIC DNA]</scope>
    <source>
        <strain evidence="6">DSM 22224</strain>
    </source>
</reference>
<evidence type="ECO:0000256" key="2">
    <source>
        <dbReference type="ARBA" id="ARBA00023125"/>
    </source>
</evidence>
<dbReference type="SUPFAM" id="SSF46689">
    <property type="entry name" value="Homeodomain-like"/>
    <property type="match status" value="1"/>
</dbReference>